<organism evidence="1 2">
    <name type="scientific">Collybiopsis confluens</name>
    <dbReference type="NCBI Taxonomy" id="2823264"/>
    <lineage>
        <taxon>Eukaryota</taxon>
        <taxon>Fungi</taxon>
        <taxon>Dikarya</taxon>
        <taxon>Basidiomycota</taxon>
        <taxon>Agaricomycotina</taxon>
        <taxon>Agaricomycetes</taxon>
        <taxon>Agaricomycetidae</taxon>
        <taxon>Agaricales</taxon>
        <taxon>Marasmiineae</taxon>
        <taxon>Omphalotaceae</taxon>
        <taxon>Collybiopsis</taxon>
    </lineage>
</organism>
<reference evidence="1 2" key="1">
    <citation type="journal article" date="2020" name="ISME J.">
        <title>Uncovering the hidden diversity of litter-decomposition mechanisms in mushroom-forming fungi.</title>
        <authorList>
            <person name="Floudas D."/>
            <person name="Bentzer J."/>
            <person name="Ahren D."/>
            <person name="Johansson T."/>
            <person name="Persson P."/>
            <person name="Tunlid A."/>
        </authorList>
    </citation>
    <scope>NUCLEOTIDE SEQUENCE [LARGE SCALE GENOMIC DNA]</scope>
    <source>
        <strain evidence="1 2">CBS 406.79</strain>
    </source>
</reference>
<evidence type="ECO:0008006" key="3">
    <source>
        <dbReference type="Google" id="ProtNLM"/>
    </source>
</evidence>
<dbReference type="EMBL" id="JAACJN010000022">
    <property type="protein sequence ID" value="KAF5389489.1"/>
    <property type="molecule type" value="Genomic_DNA"/>
</dbReference>
<gene>
    <name evidence="1" type="ORF">D9757_004278</name>
</gene>
<comment type="caution">
    <text evidence="1">The sequence shown here is derived from an EMBL/GenBank/DDBJ whole genome shotgun (WGS) entry which is preliminary data.</text>
</comment>
<evidence type="ECO:0000313" key="2">
    <source>
        <dbReference type="Proteomes" id="UP000518752"/>
    </source>
</evidence>
<dbReference type="Proteomes" id="UP000518752">
    <property type="component" value="Unassembled WGS sequence"/>
</dbReference>
<name>A0A8H5HTZ9_9AGAR</name>
<dbReference type="AlphaFoldDB" id="A0A8H5HTZ9"/>
<dbReference type="OrthoDB" id="3010419at2759"/>
<keyword evidence="2" id="KW-1185">Reference proteome</keyword>
<proteinExistence type="predicted"/>
<protein>
    <recommendedName>
        <fullName evidence="3">F-box domain-containing protein</fullName>
    </recommendedName>
</protein>
<sequence length="472" mass="53561">MSIDILPFEVLCEILGTSRDLDTIYESVLVCKAFKDAGLPSLYKTITLKTLQPSESGECFNFRALETLDKYPHLRTHVREVVFRFVLDDYVRRTRHTATTPLKRAEGNAWTHSLAQLPNVRAYTFYHVPLLSSQNQYLPIPSDVLEQTVSAIRDWGPLTELNLLYRLTRSDITRLSRIKKARSVRLGFPPAEAVGAIMPLVEQCDSLSIMDAYAIDSLVVIRPLVGNLSILHLGPHHALCNMDLLQMLQCGQGLQGLDLFYDNFLNAQTVEVETVCTPELKQLRKFVLRHQGVSNKAQYGEMFKWLDLVISAAPLSSFSIFSDDSRECNFAMPLITLLVKKPIEFLDIPHIIIRSTSLRMLFGTGNRLQVLSIMLVDVNVLNFFGSTVIGELFCNLSALYLRSNRVTCSYSLVTPQLRRTMLYLRDGPGHIRRVKQEKGAWKALWTEGFHTIRKGLDALYDEYGKATELNGW</sequence>
<accession>A0A8H5HTZ9</accession>
<evidence type="ECO:0000313" key="1">
    <source>
        <dbReference type="EMBL" id="KAF5389489.1"/>
    </source>
</evidence>